<keyword evidence="3" id="KW-1185">Reference proteome</keyword>
<evidence type="ECO:0000313" key="3">
    <source>
        <dbReference type="Proteomes" id="UP000289703"/>
    </source>
</evidence>
<dbReference type="SFLD" id="SFLDS00028">
    <property type="entry name" value="Proline_Racemase"/>
    <property type="match status" value="1"/>
</dbReference>
<name>A0A4Q1JLF7_9BACT</name>
<dbReference type="PANTHER" id="PTHR33442">
    <property type="entry name" value="TRANS-3-HYDROXY-L-PROLINE DEHYDRATASE"/>
    <property type="match status" value="1"/>
</dbReference>
<dbReference type="GO" id="GO:0047580">
    <property type="term" value="F:4-hydroxyproline epimerase activity"/>
    <property type="evidence" value="ECO:0007669"/>
    <property type="project" value="TreeGrafter"/>
</dbReference>
<dbReference type="OrthoDB" id="181267at2"/>
<dbReference type="FunFam" id="3.10.310.10:FF:000003">
    <property type="entry name" value="Proline racemase"/>
    <property type="match status" value="1"/>
</dbReference>
<evidence type="ECO:0000256" key="1">
    <source>
        <dbReference type="ARBA" id="ARBA00007529"/>
    </source>
</evidence>
<accession>A0A4Q1JLF7</accession>
<dbReference type="RefSeq" id="WP_129254473.1">
    <property type="nucleotide sequence ID" value="NZ_SAXA01000007.1"/>
</dbReference>
<dbReference type="Proteomes" id="UP000289703">
    <property type="component" value="Unassembled WGS sequence"/>
</dbReference>
<dbReference type="InterPro" id="IPR008794">
    <property type="entry name" value="Pro_racemase_fam"/>
</dbReference>
<dbReference type="Gene3D" id="3.10.310.10">
    <property type="entry name" value="Diaminopimelate Epimerase, Chain A, domain 1"/>
    <property type="match status" value="2"/>
</dbReference>
<reference evidence="2 3" key="1">
    <citation type="submission" date="2019-01" db="EMBL/GenBank/DDBJ databases">
        <title>Ancylomarina salipaludis sp. nov., isolated from a salt marsh.</title>
        <authorList>
            <person name="Yoon J.-H."/>
        </authorList>
    </citation>
    <scope>NUCLEOTIDE SEQUENCE [LARGE SCALE GENOMIC DNA]</scope>
    <source>
        <strain evidence="2 3">SHSM-M15</strain>
    </source>
</reference>
<organism evidence="2 3">
    <name type="scientific">Ancylomarina salipaludis</name>
    <dbReference type="NCBI Taxonomy" id="2501299"/>
    <lineage>
        <taxon>Bacteria</taxon>
        <taxon>Pseudomonadati</taxon>
        <taxon>Bacteroidota</taxon>
        <taxon>Bacteroidia</taxon>
        <taxon>Marinilabiliales</taxon>
        <taxon>Marinifilaceae</taxon>
        <taxon>Ancylomarina</taxon>
    </lineage>
</organism>
<comment type="caution">
    <text evidence="2">The sequence shown here is derived from an EMBL/GenBank/DDBJ whole genome shotgun (WGS) entry which is preliminary data.</text>
</comment>
<comment type="similarity">
    <text evidence="1">Belongs to the proline racemase family.</text>
</comment>
<gene>
    <name evidence="2" type="ORF">EO244_09725</name>
</gene>
<dbReference type="PIRSF" id="PIRSF029792">
    <property type="entry name" value="Pro_racemase"/>
    <property type="match status" value="1"/>
</dbReference>
<dbReference type="EMBL" id="SAXA01000007">
    <property type="protein sequence ID" value="RXQ94546.1"/>
    <property type="molecule type" value="Genomic_DNA"/>
</dbReference>
<dbReference type="SUPFAM" id="SSF54506">
    <property type="entry name" value="Diaminopimelate epimerase-like"/>
    <property type="match status" value="1"/>
</dbReference>
<proteinExistence type="inferred from homology"/>
<evidence type="ECO:0000313" key="2">
    <source>
        <dbReference type="EMBL" id="RXQ94546.1"/>
    </source>
</evidence>
<protein>
    <submittedName>
        <fullName evidence="2">Proline racemase</fullName>
    </submittedName>
</protein>
<dbReference type="PANTHER" id="PTHR33442:SF1">
    <property type="entry name" value="TRANS-3-HYDROXY-L-PROLINE DEHYDRATASE"/>
    <property type="match status" value="1"/>
</dbReference>
<sequence>MNILDNWKWEAPKDWLKIKTIDLHTGGEPLRVFTHGLPEIKGNTILEKRRYFRDNFDYIRTGTMWEPRGHADMYGAIITEATTEDGDFGTFFLHNEGYSTMCGHAMIALITLVLDTGMIVREENDPIIRIDAPPGRITCQAFREKGKVQRVSFQNVPSFMALRDQIVNVPKLGKIKFDLAYGGAFYAYVQVEDLGLNLDESDYNKLIDYGRKIKYAVMDQFEVKHPFEEDLSFLYGTIFIGEANDPKHHSRNVCIFAEGEVDRSPTGSGVSARAAIHYAKGELKENEEITIESILGSTMTVKVVKTCEYGNHQAVIPEVSGTASITGQNEFYFDPNDPLKDGFIFR</sequence>
<dbReference type="Pfam" id="PF05544">
    <property type="entry name" value="Pro_racemase"/>
    <property type="match status" value="1"/>
</dbReference>
<dbReference type="AlphaFoldDB" id="A0A4Q1JLF7"/>